<dbReference type="AlphaFoldDB" id="K9AHY2"/>
<evidence type="ECO:0000256" key="7">
    <source>
        <dbReference type="RuleBase" id="RU003345"/>
    </source>
</evidence>
<dbReference type="GO" id="GO:0006081">
    <property type="term" value="P:aldehyde metabolic process"/>
    <property type="evidence" value="ECO:0007669"/>
    <property type="project" value="InterPro"/>
</dbReference>
<dbReference type="PATRIC" id="fig|1229783.3.peg.1754"/>
<evidence type="ECO:0000313" key="10">
    <source>
        <dbReference type="EMBL" id="EKU46869.1"/>
    </source>
</evidence>
<evidence type="ECO:0000256" key="6">
    <source>
        <dbReference type="PROSITE-ProRule" id="PRU10007"/>
    </source>
</evidence>
<dbReference type="InterPro" id="IPR029510">
    <property type="entry name" value="Ald_DH_CS_GLU"/>
</dbReference>
<keyword evidence="8" id="KW-0175">Coiled coil</keyword>
<feature type="domain" description="Aldehyde dehydrogenase" evidence="9">
    <location>
        <begin position="22"/>
        <end position="429"/>
    </location>
</feature>
<evidence type="ECO:0000256" key="4">
    <source>
        <dbReference type="PIRNR" id="PIRNR036492"/>
    </source>
</evidence>
<organism evidence="10 11">
    <name type="scientific">Staphylococcus massiliensis S46</name>
    <dbReference type="NCBI Taxonomy" id="1229783"/>
    <lineage>
        <taxon>Bacteria</taxon>
        <taxon>Bacillati</taxon>
        <taxon>Bacillota</taxon>
        <taxon>Bacilli</taxon>
        <taxon>Bacillales</taxon>
        <taxon>Staphylococcaceae</taxon>
        <taxon>Staphylococcus</taxon>
    </lineage>
</organism>
<protein>
    <recommendedName>
        <fullName evidence="4">Aldehyde dehydrogenase</fullName>
    </recommendedName>
</protein>
<dbReference type="GO" id="GO:0004029">
    <property type="term" value="F:aldehyde dehydrogenase (NAD+) activity"/>
    <property type="evidence" value="ECO:0007669"/>
    <property type="project" value="TreeGrafter"/>
</dbReference>
<accession>K9AHY2</accession>
<comment type="caution">
    <text evidence="10">The sequence shown here is derived from an EMBL/GenBank/DDBJ whole genome shotgun (WGS) entry which is preliminary data.</text>
</comment>
<evidence type="ECO:0000259" key="9">
    <source>
        <dbReference type="Pfam" id="PF00171"/>
    </source>
</evidence>
<dbReference type="CDD" id="cd07136">
    <property type="entry name" value="ALDH_YwdH-P39616"/>
    <property type="match status" value="1"/>
</dbReference>
<dbReference type="eggNOG" id="COG1012">
    <property type="taxonomic scope" value="Bacteria"/>
</dbReference>
<evidence type="ECO:0000256" key="3">
    <source>
        <dbReference type="ARBA" id="ARBA00023027"/>
    </source>
</evidence>
<dbReference type="InterPro" id="IPR012394">
    <property type="entry name" value="Aldehyde_DH_NAD(P)"/>
</dbReference>
<proteinExistence type="inferred from homology"/>
<comment type="similarity">
    <text evidence="1 4 7">Belongs to the aldehyde dehydrogenase family.</text>
</comment>
<name>K9AHY2_9STAP</name>
<dbReference type="EMBL" id="AMSQ01000014">
    <property type="protein sequence ID" value="EKU46869.1"/>
    <property type="molecule type" value="Genomic_DNA"/>
</dbReference>
<dbReference type="Proteomes" id="UP000009885">
    <property type="component" value="Unassembled WGS sequence"/>
</dbReference>
<evidence type="ECO:0000313" key="11">
    <source>
        <dbReference type="Proteomes" id="UP000009885"/>
    </source>
</evidence>
<dbReference type="RefSeq" id="WP_009384069.1">
    <property type="nucleotide sequence ID" value="NZ_AMSQ01000014.1"/>
</dbReference>
<feature type="active site" evidence="5">
    <location>
        <position position="244"/>
    </location>
</feature>
<dbReference type="FunFam" id="3.40.309.10:FF:000003">
    <property type="entry name" value="Aldehyde dehydrogenase"/>
    <property type="match status" value="1"/>
</dbReference>
<evidence type="ECO:0000256" key="5">
    <source>
        <dbReference type="PIRSR" id="PIRSR036492-1"/>
    </source>
</evidence>
<dbReference type="InterPro" id="IPR016163">
    <property type="entry name" value="Ald_DH_C"/>
</dbReference>
<dbReference type="PANTHER" id="PTHR43570">
    <property type="entry name" value="ALDEHYDE DEHYDROGENASE"/>
    <property type="match status" value="1"/>
</dbReference>
<dbReference type="InterPro" id="IPR016160">
    <property type="entry name" value="Ald_DH_CS_CYS"/>
</dbReference>
<dbReference type="InterPro" id="IPR016162">
    <property type="entry name" value="Ald_DH_N"/>
</dbReference>
<dbReference type="PIRSF" id="PIRSF036492">
    <property type="entry name" value="ALDH"/>
    <property type="match status" value="1"/>
</dbReference>
<dbReference type="Gene3D" id="3.40.309.10">
    <property type="entry name" value="Aldehyde Dehydrogenase, Chain A, domain 2"/>
    <property type="match status" value="1"/>
</dbReference>
<dbReference type="OrthoDB" id="9762913at2"/>
<dbReference type="GO" id="GO:0005737">
    <property type="term" value="C:cytoplasm"/>
    <property type="evidence" value="ECO:0007669"/>
    <property type="project" value="TreeGrafter"/>
</dbReference>
<dbReference type="Gene3D" id="3.40.605.10">
    <property type="entry name" value="Aldehyde Dehydrogenase, Chain A, domain 1"/>
    <property type="match status" value="1"/>
</dbReference>
<dbReference type="PROSITE" id="PS00070">
    <property type="entry name" value="ALDEHYDE_DEHYDR_CYS"/>
    <property type="match status" value="1"/>
</dbReference>
<dbReference type="InterPro" id="IPR015590">
    <property type="entry name" value="Aldehyde_DH_dom"/>
</dbReference>
<keyword evidence="3" id="KW-0520">NAD</keyword>
<dbReference type="SUPFAM" id="SSF53720">
    <property type="entry name" value="ALDH-like"/>
    <property type="match status" value="1"/>
</dbReference>
<reference evidence="10 11" key="1">
    <citation type="journal article" date="2013" name="Genome Announc.">
        <title>Genome Sequence of Staphylococcus massiliensis Strain S46, Isolated from the Surface of Healthy Human Skin.</title>
        <authorList>
            <person name="Srivastav R."/>
            <person name="Singh A."/>
            <person name="Jangir P.K."/>
            <person name="Kumari C."/>
            <person name="Muduli S."/>
            <person name="Sharma R."/>
        </authorList>
    </citation>
    <scope>NUCLEOTIDE SEQUENCE [LARGE SCALE GENOMIC DNA]</scope>
    <source>
        <strain evidence="10 11">S46</strain>
    </source>
</reference>
<dbReference type="STRING" id="1229783.C273_08716"/>
<feature type="active site" evidence="5 6">
    <location>
        <position position="210"/>
    </location>
</feature>
<feature type="coiled-coil region" evidence="8">
    <location>
        <begin position="23"/>
        <end position="50"/>
    </location>
</feature>
<evidence type="ECO:0000256" key="8">
    <source>
        <dbReference type="SAM" id="Coils"/>
    </source>
</evidence>
<dbReference type="Pfam" id="PF00171">
    <property type="entry name" value="Aldedh"/>
    <property type="match status" value="1"/>
</dbReference>
<evidence type="ECO:0000256" key="1">
    <source>
        <dbReference type="ARBA" id="ARBA00009986"/>
    </source>
</evidence>
<dbReference type="PANTHER" id="PTHR43570:SF16">
    <property type="entry name" value="ALDEHYDE DEHYDROGENASE TYPE III, ISOFORM Q"/>
    <property type="match status" value="1"/>
</dbReference>
<dbReference type="PROSITE" id="PS00687">
    <property type="entry name" value="ALDEHYDE_DEHYDR_GLU"/>
    <property type="match status" value="1"/>
</dbReference>
<evidence type="ECO:0000256" key="2">
    <source>
        <dbReference type="ARBA" id="ARBA00023002"/>
    </source>
</evidence>
<dbReference type="FunFam" id="3.40.605.10:FF:000004">
    <property type="entry name" value="Aldehyde dehydrogenase"/>
    <property type="match status" value="1"/>
</dbReference>
<keyword evidence="2 4" id="KW-0560">Oxidoreductase</keyword>
<keyword evidence="11" id="KW-1185">Reference proteome</keyword>
<sequence length="459" mass="51766">MTPIENDFDNLKAYFQTDETKGIKFRKKKLKQLAKSIKAHERDLLDALQTDLGKNKVEAFAAEIGFTLHNLRHIRKELPQWAKTKQVNTPVYLFPVKSYIYKEPLGTIGIFSPFNYPVQLTFEPLIGAIAAGNTAMVKPSELTPNVANVIKEIIEETFEPNYVKVVLGDGEVAAQMSQLPFDHIFFTGSQDIGRKVYEAASRNLTPVTLELGGKSPVIVDETANIKVASERICFGKFVNAGQTCVAPDYVLVQRNVKDDLIKAIRSTINEFYGKHIATNKDYGRIVNDRHFMRLNQLLEAHRDKIILGGDTNRDDRFIEPTVLDHVTNEDEVMASEIFGPILPLVTYDELDEAIQFVKSKDKPLALYLFSEDENATNRVLKELSFGGGAINDTLLHLANHNLPFGGVGGSGFGRYHGKYTFDTFTHEKSYIFKTTRLDSGLLFPPYKGKFSYIKRFLKK</sequence>
<dbReference type="InterPro" id="IPR016161">
    <property type="entry name" value="Ald_DH/histidinol_DH"/>
</dbReference>
<gene>
    <name evidence="10" type="ORF">C273_08716</name>
</gene>